<comment type="caution">
    <text evidence="2">The sequence shown here is derived from an EMBL/GenBank/DDBJ whole genome shotgun (WGS) entry which is preliminary data.</text>
</comment>
<organism evidence="2 3">
    <name type="scientific">Oedothorax gibbosus</name>
    <dbReference type="NCBI Taxonomy" id="931172"/>
    <lineage>
        <taxon>Eukaryota</taxon>
        <taxon>Metazoa</taxon>
        <taxon>Ecdysozoa</taxon>
        <taxon>Arthropoda</taxon>
        <taxon>Chelicerata</taxon>
        <taxon>Arachnida</taxon>
        <taxon>Araneae</taxon>
        <taxon>Araneomorphae</taxon>
        <taxon>Entelegynae</taxon>
        <taxon>Araneoidea</taxon>
        <taxon>Linyphiidae</taxon>
        <taxon>Erigoninae</taxon>
        <taxon>Oedothorax</taxon>
    </lineage>
</organism>
<feature type="compositionally biased region" description="Polar residues" evidence="1">
    <location>
        <begin position="32"/>
        <end position="44"/>
    </location>
</feature>
<reference evidence="2 3" key="1">
    <citation type="journal article" date="2022" name="Nat. Ecol. Evol.">
        <title>A masculinizing supergene underlies an exaggerated male reproductive morph in a spider.</title>
        <authorList>
            <person name="Hendrickx F."/>
            <person name="De Corte Z."/>
            <person name="Sonet G."/>
            <person name="Van Belleghem S.M."/>
            <person name="Kostlbacher S."/>
            <person name="Vangestel C."/>
        </authorList>
    </citation>
    <scope>NUCLEOTIDE SEQUENCE [LARGE SCALE GENOMIC DNA]</scope>
    <source>
        <strain evidence="2">W744_W776</strain>
    </source>
</reference>
<dbReference type="EMBL" id="JAFNEN010000466">
    <property type="protein sequence ID" value="KAG8182353.1"/>
    <property type="molecule type" value="Genomic_DNA"/>
</dbReference>
<accession>A0AAV6UF22</accession>
<evidence type="ECO:0000313" key="2">
    <source>
        <dbReference type="EMBL" id="KAG8182353.1"/>
    </source>
</evidence>
<proteinExistence type="predicted"/>
<sequence>MFLQVAHKSRTIFSLLPHPPTQSFTQTVSFNFPNHQAPNTSQEPPRTHINRRSHSRKLEKNRSRIKTGKRGDRHQIAVLMELTPVSGRKRIVRCIFPMPFRSISFRAYDVRPLGNRDVSRSYQLELRNRFGNKLLAPAP</sequence>
<feature type="region of interest" description="Disordered" evidence="1">
    <location>
        <begin position="32"/>
        <end position="71"/>
    </location>
</feature>
<gene>
    <name evidence="2" type="ORF">JTE90_010119</name>
</gene>
<name>A0AAV6UF22_9ARAC</name>
<protein>
    <submittedName>
        <fullName evidence="2">Uncharacterized protein</fullName>
    </submittedName>
</protein>
<dbReference type="Proteomes" id="UP000827092">
    <property type="component" value="Unassembled WGS sequence"/>
</dbReference>
<dbReference type="AlphaFoldDB" id="A0AAV6UF22"/>
<keyword evidence="3" id="KW-1185">Reference proteome</keyword>
<evidence type="ECO:0000313" key="3">
    <source>
        <dbReference type="Proteomes" id="UP000827092"/>
    </source>
</evidence>
<evidence type="ECO:0000256" key="1">
    <source>
        <dbReference type="SAM" id="MobiDB-lite"/>
    </source>
</evidence>